<dbReference type="InterPro" id="IPR002347">
    <property type="entry name" value="SDR_fam"/>
</dbReference>
<dbReference type="PRINTS" id="PR00080">
    <property type="entry name" value="SDRFAMILY"/>
</dbReference>
<dbReference type="EMBL" id="JAXOVC010000003">
    <property type="protein sequence ID" value="KAK4504224.1"/>
    <property type="molecule type" value="Genomic_DNA"/>
</dbReference>
<name>A0ABR0ES60_ZASCE</name>
<dbReference type="PANTHER" id="PTHR44196">
    <property type="entry name" value="DEHYDROGENASE/REDUCTASE SDR FAMILY MEMBER 7B"/>
    <property type="match status" value="1"/>
</dbReference>
<evidence type="ECO:0000313" key="4">
    <source>
        <dbReference type="EMBL" id="KAK4504224.1"/>
    </source>
</evidence>
<evidence type="ECO:0000256" key="3">
    <source>
        <dbReference type="RuleBase" id="RU000363"/>
    </source>
</evidence>
<sequence>MPSRPRITRHQTPYPLIAPENFISQLKGKTVLVTGAGHGIGKAIAHAFASSGANVACVSRTWSEVQATADFIRREYGVNSLPLAADVTCDESVQHVVDEVTERLGAIHVLVNNAAIDWMSPFEIESSLDKWWRVMETNLKGPVDMIRAVLPQMLARQDGVIISICSRNATFNMPCMTAYSTSKTALLRFHQCLDLEVRDRGVRTYIVQPGDVSTTLSKVPGTVNEDAVKDWPYMQKILDIIENRPSDAPELAAGTCVALASGGKFERLSGLYVDAQEDIREVLLHLEHHPEDRQRLYTLKVDTLS</sequence>
<dbReference type="Proteomes" id="UP001305779">
    <property type="component" value="Unassembled WGS sequence"/>
</dbReference>
<comment type="caution">
    <text evidence="4">The sequence shown here is derived from an EMBL/GenBank/DDBJ whole genome shotgun (WGS) entry which is preliminary data.</text>
</comment>
<organism evidence="4 5">
    <name type="scientific">Zasmidium cellare</name>
    <name type="common">Wine cellar mold</name>
    <name type="synonym">Racodium cellare</name>
    <dbReference type="NCBI Taxonomy" id="395010"/>
    <lineage>
        <taxon>Eukaryota</taxon>
        <taxon>Fungi</taxon>
        <taxon>Dikarya</taxon>
        <taxon>Ascomycota</taxon>
        <taxon>Pezizomycotina</taxon>
        <taxon>Dothideomycetes</taxon>
        <taxon>Dothideomycetidae</taxon>
        <taxon>Mycosphaerellales</taxon>
        <taxon>Mycosphaerellaceae</taxon>
        <taxon>Zasmidium</taxon>
    </lineage>
</organism>
<dbReference type="PRINTS" id="PR00081">
    <property type="entry name" value="GDHRDH"/>
</dbReference>
<comment type="similarity">
    <text evidence="1 3">Belongs to the short-chain dehydrogenases/reductases (SDR) family.</text>
</comment>
<evidence type="ECO:0000256" key="2">
    <source>
        <dbReference type="ARBA" id="ARBA00023002"/>
    </source>
</evidence>
<dbReference type="CDD" id="cd05233">
    <property type="entry name" value="SDR_c"/>
    <property type="match status" value="1"/>
</dbReference>
<dbReference type="PANTHER" id="PTHR44196:SF1">
    <property type="entry name" value="DEHYDROGENASE_REDUCTASE SDR FAMILY MEMBER 7B"/>
    <property type="match status" value="1"/>
</dbReference>
<evidence type="ECO:0000256" key="1">
    <source>
        <dbReference type="ARBA" id="ARBA00006484"/>
    </source>
</evidence>
<keyword evidence="5" id="KW-1185">Reference proteome</keyword>
<proteinExistence type="inferred from homology"/>
<evidence type="ECO:0000313" key="5">
    <source>
        <dbReference type="Proteomes" id="UP001305779"/>
    </source>
</evidence>
<dbReference type="SUPFAM" id="SSF51735">
    <property type="entry name" value="NAD(P)-binding Rossmann-fold domains"/>
    <property type="match status" value="1"/>
</dbReference>
<reference evidence="4 5" key="1">
    <citation type="journal article" date="2023" name="G3 (Bethesda)">
        <title>A chromosome-level genome assembly of Zasmidium syzygii isolated from banana leaves.</title>
        <authorList>
            <person name="van Westerhoven A.C."/>
            <person name="Mehrabi R."/>
            <person name="Talebi R."/>
            <person name="Steentjes M.B.F."/>
            <person name="Corcolon B."/>
            <person name="Chong P.A."/>
            <person name="Kema G.H.J."/>
            <person name="Seidl M.F."/>
        </authorList>
    </citation>
    <scope>NUCLEOTIDE SEQUENCE [LARGE SCALE GENOMIC DNA]</scope>
    <source>
        <strain evidence="4 5">P124</strain>
    </source>
</reference>
<dbReference type="InterPro" id="IPR036291">
    <property type="entry name" value="NAD(P)-bd_dom_sf"/>
</dbReference>
<keyword evidence="2" id="KW-0560">Oxidoreductase</keyword>
<dbReference type="Gene3D" id="3.40.50.720">
    <property type="entry name" value="NAD(P)-binding Rossmann-like Domain"/>
    <property type="match status" value="1"/>
</dbReference>
<gene>
    <name evidence="4" type="ORF">PRZ48_005140</name>
</gene>
<accession>A0ABR0ES60</accession>
<dbReference type="Pfam" id="PF00106">
    <property type="entry name" value="adh_short"/>
    <property type="match status" value="1"/>
</dbReference>
<protein>
    <submittedName>
        <fullName evidence="4">Uncharacterized protein</fullName>
    </submittedName>
</protein>